<dbReference type="SUPFAM" id="SSF47616">
    <property type="entry name" value="GST C-terminal domain-like"/>
    <property type="match status" value="1"/>
</dbReference>
<keyword evidence="4 7" id="KW-0808">Transferase</keyword>
<dbReference type="GO" id="GO:0005737">
    <property type="term" value="C:cytoplasm"/>
    <property type="evidence" value="ECO:0007669"/>
    <property type="project" value="UniProtKB-SubCell"/>
</dbReference>
<proteinExistence type="inferred from homology"/>
<dbReference type="PANTHER" id="PTHR43917:SF8">
    <property type="entry name" value="GH16740P-RELATED"/>
    <property type="match status" value="1"/>
</dbReference>
<evidence type="ECO:0000256" key="4">
    <source>
        <dbReference type="ARBA" id="ARBA00022679"/>
    </source>
</evidence>
<comment type="subcellular location">
    <subcellularLocation>
        <location evidence="1">Cytoplasm</location>
    </subcellularLocation>
</comment>
<feature type="domain" description="GST N-terminal" evidence="5">
    <location>
        <begin position="1"/>
        <end position="80"/>
    </location>
</feature>
<evidence type="ECO:0000259" key="6">
    <source>
        <dbReference type="PROSITE" id="PS50405"/>
    </source>
</evidence>
<dbReference type="RefSeq" id="WP_111527267.1">
    <property type="nucleotide sequence ID" value="NZ_JBHRSG010000005.1"/>
</dbReference>
<dbReference type="Gene3D" id="1.20.1050.10">
    <property type="match status" value="1"/>
</dbReference>
<evidence type="ECO:0000259" key="5">
    <source>
        <dbReference type="PROSITE" id="PS50404"/>
    </source>
</evidence>
<comment type="similarity">
    <text evidence="2">Belongs to the GST superfamily.</text>
</comment>
<dbReference type="InterPro" id="IPR036282">
    <property type="entry name" value="Glutathione-S-Trfase_C_sf"/>
</dbReference>
<dbReference type="SFLD" id="SFLDS00019">
    <property type="entry name" value="Glutathione_Transferase_(cytos"/>
    <property type="match status" value="1"/>
</dbReference>
<dbReference type="InterPro" id="IPR036249">
    <property type="entry name" value="Thioredoxin-like_sf"/>
</dbReference>
<evidence type="ECO:0000256" key="2">
    <source>
        <dbReference type="ARBA" id="ARBA00007409"/>
    </source>
</evidence>
<keyword evidence="3" id="KW-0963">Cytoplasm</keyword>
<reference evidence="8" key="1">
    <citation type="submission" date="2018-05" db="EMBL/GenBank/DDBJ databases">
        <authorList>
            <person name="Li X."/>
        </authorList>
    </citation>
    <scope>NUCLEOTIDE SEQUENCE [LARGE SCALE GENOMIC DNA]</scope>
    <source>
        <strain evidence="8">LX32</strain>
    </source>
</reference>
<evidence type="ECO:0000313" key="8">
    <source>
        <dbReference type="Proteomes" id="UP000249254"/>
    </source>
</evidence>
<protein>
    <submittedName>
        <fullName evidence="7">Glutathione S-transferase family protein</fullName>
    </submittedName>
</protein>
<comment type="caution">
    <text evidence="7">The sequence shown here is derived from an EMBL/GenBank/DDBJ whole genome shotgun (WGS) entry which is preliminary data.</text>
</comment>
<dbReference type="Gene3D" id="3.40.30.10">
    <property type="entry name" value="Glutaredoxin"/>
    <property type="match status" value="1"/>
</dbReference>
<dbReference type="InterPro" id="IPR040079">
    <property type="entry name" value="Glutathione_S-Trfase"/>
</dbReference>
<dbReference type="AlphaFoldDB" id="A0A328AG57"/>
<dbReference type="Pfam" id="PF00043">
    <property type="entry name" value="GST_C"/>
    <property type="match status" value="1"/>
</dbReference>
<dbReference type="PANTHER" id="PTHR43917">
    <property type="match status" value="1"/>
</dbReference>
<dbReference type="SFLD" id="SFLDG00358">
    <property type="entry name" value="Main_(cytGST)"/>
    <property type="match status" value="1"/>
</dbReference>
<dbReference type="PROSITE" id="PS50404">
    <property type="entry name" value="GST_NTER"/>
    <property type="match status" value="1"/>
</dbReference>
<dbReference type="PROSITE" id="PS50405">
    <property type="entry name" value="GST_CTER"/>
    <property type="match status" value="1"/>
</dbReference>
<evidence type="ECO:0000313" key="7">
    <source>
        <dbReference type="EMBL" id="RAK53515.1"/>
    </source>
</evidence>
<dbReference type="InterPro" id="IPR051369">
    <property type="entry name" value="GST_Theta"/>
</dbReference>
<dbReference type="InterPro" id="IPR004046">
    <property type="entry name" value="GST_C"/>
</dbReference>
<evidence type="ECO:0000256" key="3">
    <source>
        <dbReference type="ARBA" id="ARBA00022490"/>
    </source>
</evidence>
<gene>
    <name evidence="7" type="ORF">DJ017_02720</name>
</gene>
<organism evidence="7 8">
    <name type="scientific">Phenylobacterium soli</name>
    <dbReference type="NCBI Taxonomy" id="2170551"/>
    <lineage>
        <taxon>Bacteria</taxon>
        <taxon>Pseudomonadati</taxon>
        <taxon>Pseudomonadota</taxon>
        <taxon>Alphaproteobacteria</taxon>
        <taxon>Caulobacterales</taxon>
        <taxon>Caulobacteraceae</taxon>
        <taxon>Phenylobacterium</taxon>
    </lineage>
</organism>
<dbReference type="OrthoDB" id="9810080at2"/>
<dbReference type="InterPro" id="IPR004045">
    <property type="entry name" value="Glutathione_S-Trfase_N"/>
</dbReference>
<dbReference type="Pfam" id="PF13417">
    <property type="entry name" value="GST_N_3"/>
    <property type="match status" value="1"/>
</dbReference>
<dbReference type="EMBL" id="QFYQ01000001">
    <property type="protein sequence ID" value="RAK53515.1"/>
    <property type="molecule type" value="Genomic_DNA"/>
</dbReference>
<keyword evidence="8" id="KW-1185">Reference proteome</keyword>
<name>A0A328AG57_9CAUL</name>
<feature type="domain" description="GST C-terminal" evidence="6">
    <location>
        <begin position="84"/>
        <end position="222"/>
    </location>
</feature>
<accession>A0A328AG57</accession>
<sequence>MKLYCDPISTTSRPVMLFIAEHGLDVELVHVDLMTGGHQDPAYLAVNPNGIVPYLVDGDFALGESSAILKYLAEKVGSPAYPAELRARAKVNEALDWLNTQLHEYYCLFTIYPHMGVPHGLDPVIAQGLMTYGESHCVRWLKVLDEVMLKDRKFLCGDDITLADYLGAAYVTLGEIAAFDLSPYPNIEAWVARMKARPHWDKTYAGFYGMVAVLRGQAAIPA</sequence>
<dbReference type="SUPFAM" id="SSF52833">
    <property type="entry name" value="Thioredoxin-like"/>
    <property type="match status" value="1"/>
</dbReference>
<dbReference type="Proteomes" id="UP000249254">
    <property type="component" value="Unassembled WGS sequence"/>
</dbReference>
<dbReference type="InterPro" id="IPR010987">
    <property type="entry name" value="Glutathione-S-Trfase_C-like"/>
</dbReference>
<dbReference type="FunFam" id="3.40.30.10:FF:000039">
    <property type="entry name" value="Glutathione S-transferase domain"/>
    <property type="match status" value="1"/>
</dbReference>
<evidence type="ECO:0000256" key="1">
    <source>
        <dbReference type="ARBA" id="ARBA00004496"/>
    </source>
</evidence>
<dbReference type="GO" id="GO:0016740">
    <property type="term" value="F:transferase activity"/>
    <property type="evidence" value="ECO:0007669"/>
    <property type="project" value="UniProtKB-KW"/>
</dbReference>